<dbReference type="EMBL" id="HG992987">
    <property type="protein sequence ID" value="CAE7217040.1"/>
    <property type="molecule type" value="Genomic_DNA"/>
</dbReference>
<feature type="compositionally biased region" description="Basic and acidic residues" evidence="1">
    <location>
        <begin position="57"/>
        <end position="69"/>
    </location>
</feature>
<organism evidence="2 3">
    <name type="scientific">Pyrenophora teres f. teres</name>
    <dbReference type="NCBI Taxonomy" id="97479"/>
    <lineage>
        <taxon>Eukaryota</taxon>
        <taxon>Fungi</taxon>
        <taxon>Dikarya</taxon>
        <taxon>Ascomycota</taxon>
        <taxon>Pezizomycotina</taxon>
        <taxon>Dothideomycetes</taxon>
        <taxon>Pleosporomycetidae</taxon>
        <taxon>Pleosporales</taxon>
        <taxon>Pleosporineae</taxon>
        <taxon>Pleosporaceae</taxon>
        <taxon>Pyrenophora</taxon>
    </lineage>
</organism>
<evidence type="ECO:0000256" key="1">
    <source>
        <dbReference type="SAM" id="MobiDB-lite"/>
    </source>
</evidence>
<evidence type="ECO:0000313" key="2">
    <source>
        <dbReference type="EMBL" id="CAE7217040.1"/>
    </source>
</evidence>
<dbReference type="Proteomes" id="UP000472372">
    <property type="component" value="Chromosome 11"/>
</dbReference>
<dbReference type="AlphaFoldDB" id="A0A6S6WG81"/>
<accession>A0A6S6WG81</accession>
<gene>
    <name evidence="2" type="ORF">PTTW11_10905</name>
</gene>
<name>A0A6S6WG81_9PLEO</name>
<protein>
    <submittedName>
        <fullName evidence="2">Uncharacterized protein</fullName>
    </submittedName>
</protein>
<proteinExistence type="predicted"/>
<evidence type="ECO:0000313" key="3">
    <source>
        <dbReference type="Proteomes" id="UP000472372"/>
    </source>
</evidence>
<reference evidence="2" key="1">
    <citation type="submission" date="2021-02" db="EMBL/GenBank/DDBJ databases">
        <authorList>
            <person name="Syme A R."/>
            <person name="Syme A R."/>
            <person name="Moolhuijzen P."/>
        </authorList>
    </citation>
    <scope>NUCLEOTIDE SEQUENCE</scope>
    <source>
        <strain evidence="2">W1-1</strain>
    </source>
</reference>
<feature type="region of interest" description="Disordered" evidence="1">
    <location>
        <begin position="17"/>
        <end position="86"/>
    </location>
</feature>
<sequence length="198" mass="21539">MPHGSLLRHMFKYDRHARNRSESGIPLLSAPEQPAPAAEVSKALPPIPPRSMSPGKRFVEVLPKIREESGSENSTPDTSPLRPASITSDTASIITMIAVQSPTIDPSTISNREIIYASIDEATEATNAHLRTLGTTLALLEALEGFSPTVAVLLREFKEKKSECERKLEELKGFEEGVDGLFLADEIKRGDGHGKARA</sequence>